<dbReference type="GO" id="GO:0020037">
    <property type="term" value="F:heme binding"/>
    <property type="evidence" value="ECO:0007669"/>
    <property type="project" value="TreeGrafter"/>
</dbReference>
<evidence type="ECO:0000259" key="9">
    <source>
        <dbReference type="PROSITE" id="PS50255"/>
    </source>
</evidence>
<dbReference type="Gene3D" id="3.10.120.10">
    <property type="entry name" value="Cytochrome b5-like heme/steroid binding domain"/>
    <property type="match status" value="1"/>
</dbReference>
<evidence type="ECO:0000313" key="10">
    <source>
        <dbReference type="EMBL" id="CAD2219252.1"/>
    </source>
</evidence>
<evidence type="ECO:0000256" key="5">
    <source>
        <dbReference type="ARBA" id="ARBA00023004"/>
    </source>
</evidence>
<evidence type="ECO:0000256" key="4">
    <source>
        <dbReference type="ARBA" id="ARBA00022723"/>
    </source>
</evidence>
<dbReference type="Proteomes" id="UP000515908">
    <property type="component" value="Chromosome 13"/>
</dbReference>
<reference evidence="10 11" key="1">
    <citation type="submission" date="2020-08" db="EMBL/GenBank/DDBJ databases">
        <authorList>
            <person name="Newling K."/>
            <person name="Davey J."/>
            <person name="Forrester S."/>
        </authorList>
    </citation>
    <scope>NUCLEOTIDE SEQUENCE [LARGE SCALE GENOMIC DNA]</scope>
    <source>
        <strain evidence="11">Crithidia deanei Carvalho (ATCC PRA-265)</strain>
    </source>
</reference>
<keyword evidence="4" id="KW-0479">Metal-binding</keyword>
<dbReference type="InterPro" id="IPR001199">
    <property type="entry name" value="Cyt_B5-like_heme/steroid-bd"/>
</dbReference>
<keyword evidence="2" id="KW-0349">Heme</keyword>
<dbReference type="SUPFAM" id="SSF55856">
    <property type="entry name" value="Cytochrome b5-like heme/steroid binding domain"/>
    <property type="match status" value="1"/>
</dbReference>
<organism evidence="10 11">
    <name type="scientific">Angomonas deanei</name>
    <dbReference type="NCBI Taxonomy" id="59799"/>
    <lineage>
        <taxon>Eukaryota</taxon>
        <taxon>Discoba</taxon>
        <taxon>Euglenozoa</taxon>
        <taxon>Kinetoplastea</taxon>
        <taxon>Metakinetoplastina</taxon>
        <taxon>Trypanosomatida</taxon>
        <taxon>Trypanosomatidae</taxon>
        <taxon>Strigomonadinae</taxon>
        <taxon>Angomonas</taxon>
    </lineage>
</organism>
<dbReference type="PANTHER" id="PTHR19359">
    <property type="entry name" value="CYTOCHROME B5"/>
    <property type="match status" value="1"/>
</dbReference>
<comment type="similarity">
    <text evidence="7">Belongs to the cytochrome b5 family.</text>
</comment>
<comment type="subcellular location">
    <subcellularLocation>
        <location evidence="1">Membrane</location>
    </subcellularLocation>
</comment>
<accession>S9VRC4</accession>
<evidence type="ECO:0000313" key="11">
    <source>
        <dbReference type="Proteomes" id="UP000515908"/>
    </source>
</evidence>
<evidence type="ECO:0000256" key="2">
    <source>
        <dbReference type="ARBA" id="ARBA00022617"/>
    </source>
</evidence>
<feature type="domain" description="Cytochrome b5 heme-binding" evidence="9">
    <location>
        <begin position="3"/>
        <end position="79"/>
    </location>
</feature>
<dbReference type="PANTHER" id="PTHR19359:SF14">
    <property type="entry name" value="CYTOCHROME B5 A"/>
    <property type="match status" value="1"/>
</dbReference>
<keyword evidence="11" id="KW-1185">Reference proteome</keyword>
<sequence>MPPKVFRAEEINAHVTETDLWFVYKGRVYDVTKFVDQHPGGMDTLLGVAGQDGTTDFDSVGHSDTAKEDLEKYYIGEIHPEDKDKLGVPKHEQKSSMNTVYIILAVIAILAYFIVKP</sequence>
<dbReference type="Pfam" id="PF00173">
    <property type="entry name" value="Cyt-b5"/>
    <property type="match status" value="1"/>
</dbReference>
<dbReference type="FunFam" id="3.10.120.10:FF:000002">
    <property type="entry name" value="Cytochrome b5 type B"/>
    <property type="match status" value="1"/>
</dbReference>
<dbReference type="SMART" id="SM01117">
    <property type="entry name" value="Cyt-b5"/>
    <property type="match status" value="1"/>
</dbReference>
<dbReference type="GO" id="GO:0046872">
    <property type="term" value="F:metal ion binding"/>
    <property type="evidence" value="ECO:0007669"/>
    <property type="project" value="UniProtKB-KW"/>
</dbReference>
<evidence type="ECO:0000256" key="1">
    <source>
        <dbReference type="ARBA" id="ARBA00004370"/>
    </source>
</evidence>
<dbReference type="InterPro" id="IPR050668">
    <property type="entry name" value="Cytochrome_b5"/>
</dbReference>
<name>S9VRC4_9TRYP</name>
<dbReference type="GO" id="GO:0016020">
    <property type="term" value="C:membrane"/>
    <property type="evidence" value="ECO:0007669"/>
    <property type="project" value="UniProtKB-SubCell"/>
</dbReference>
<protein>
    <submittedName>
        <fullName evidence="10">Cytochrome b5-like Heme/Steroid binding domain containing protein, putative</fullName>
    </submittedName>
</protein>
<evidence type="ECO:0000256" key="6">
    <source>
        <dbReference type="ARBA" id="ARBA00023136"/>
    </source>
</evidence>
<dbReference type="EMBL" id="LR877157">
    <property type="protein sequence ID" value="CAD2219252.1"/>
    <property type="molecule type" value="Genomic_DNA"/>
</dbReference>
<proteinExistence type="inferred from homology"/>
<dbReference type="PRINTS" id="PR00363">
    <property type="entry name" value="CYTOCHROMEB5"/>
</dbReference>
<dbReference type="VEuPathDB" id="TriTrypDB:ADEAN_000675400"/>
<evidence type="ECO:0000256" key="8">
    <source>
        <dbReference type="SAM" id="Phobius"/>
    </source>
</evidence>
<dbReference type="InterPro" id="IPR036400">
    <property type="entry name" value="Cyt_B5-like_heme/steroid_sf"/>
</dbReference>
<dbReference type="AlphaFoldDB" id="S9VRC4"/>
<dbReference type="PROSITE" id="PS50255">
    <property type="entry name" value="CYTOCHROME_B5_2"/>
    <property type="match status" value="1"/>
</dbReference>
<evidence type="ECO:0000256" key="3">
    <source>
        <dbReference type="ARBA" id="ARBA00022692"/>
    </source>
</evidence>
<dbReference type="OrthoDB" id="260519at2759"/>
<keyword evidence="8" id="KW-1133">Transmembrane helix</keyword>
<keyword evidence="5" id="KW-0408">Iron</keyword>
<feature type="transmembrane region" description="Helical" evidence="8">
    <location>
        <begin position="99"/>
        <end position="115"/>
    </location>
</feature>
<evidence type="ECO:0000256" key="7">
    <source>
        <dbReference type="ARBA" id="ARBA00038168"/>
    </source>
</evidence>
<gene>
    <name evidence="10" type="ORF">ADEAN_000675400</name>
</gene>
<keyword evidence="3 8" id="KW-0812">Transmembrane</keyword>
<keyword evidence="6 8" id="KW-0472">Membrane</keyword>